<reference evidence="2" key="3">
    <citation type="submission" date="2015-04" db="UniProtKB">
        <authorList>
            <consortium name="EnsemblPlants"/>
        </authorList>
    </citation>
    <scope>IDENTIFICATION</scope>
    <source>
        <strain evidence="2">cv. Jemalong A17</strain>
    </source>
</reference>
<gene>
    <name evidence="1" type="ordered locus">MTR_8g056830</name>
</gene>
<evidence type="ECO:0000313" key="3">
    <source>
        <dbReference type="Proteomes" id="UP000002051"/>
    </source>
</evidence>
<dbReference type="AlphaFoldDB" id="G7LB08"/>
<protein>
    <submittedName>
        <fullName evidence="1">Transmembrane protein, putative</fullName>
    </submittedName>
</protein>
<accession>G7LB08</accession>
<dbReference type="PaxDb" id="3880-AET02873"/>
<reference evidence="1 3" key="2">
    <citation type="journal article" date="2014" name="BMC Genomics">
        <title>An improved genome release (version Mt4.0) for the model legume Medicago truncatula.</title>
        <authorList>
            <person name="Tang H."/>
            <person name="Krishnakumar V."/>
            <person name="Bidwell S."/>
            <person name="Rosen B."/>
            <person name="Chan A."/>
            <person name="Zhou S."/>
            <person name="Gentzbittel L."/>
            <person name="Childs K.L."/>
            <person name="Yandell M."/>
            <person name="Gundlach H."/>
            <person name="Mayer K.F."/>
            <person name="Schwartz D.C."/>
            <person name="Town C.D."/>
        </authorList>
    </citation>
    <scope>GENOME REANNOTATION</scope>
    <source>
        <strain evidence="2 3">cv. Jemalong A17</strain>
    </source>
</reference>
<dbReference type="EnsemblPlants" id="AET02873">
    <property type="protein sequence ID" value="AET02873"/>
    <property type="gene ID" value="MTR_8g056830"/>
</dbReference>
<keyword evidence="1" id="KW-0812">Transmembrane</keyword>
<organism evidence="1 3">
    <name type="scientific">Medicago truncatula</name>
    <name type="common">Barrel medic</name>
    <name type="synonym">Medicago tribuloides</name>
    <dbReference type="NCBI Taxonomy" id="3880"/>
    <lineage>
        <taxon>Eukaryota</taxon>
        <taxon>Viridiplantae</taxon>
        <taxon>Streptophyta</taxon>
        <taxon>Embryophyta</taxon>
        <taxon>Tracheophyta</taxon>
        <taxon>Spermatophyta</taxon>
        <taxon>Magnoliopsida</taxon>
        <taxon>eudicotyledons</taxon>
        <taxon>Gunneridae</taxon>
        <taxon>Pentapetalae</taxon>
        <taxon>rosids</taxon>
        <taxon>fabids</taxon>
        <taxon>Fabales</taxon>
        <taxon>Fabaceae</taxon>
        <taxon>Papilionoideae</taxon>
        <taxon>50 kb inversion clade</taxon>
        <taxon>NPAAA clade</taxon>
        <taxon>Hologalegina</taxon>
        <taxon>IRL clade</taxon>
        <taxon>Trifolieae</taxon>
        <taxon>Medicago</taxon>
    </lineage>
</organism>
<keyword evidence="1" id="KW-0472">Membrane</keyword>
<evidence type="ECO:0000313" key="1">
    <source>
        <dbReference type="EMBL" id="AET02873.1"/>
    </source>
</evidence>
<dbReference type="EMBL" id="CM001224">
    <property type="protein sequence ID" value="AET02873.1"/>
    <property type="molecule type" value="Genomic_DNA"/>
</dbReference>
<sequence length="108" mass="12469">MTQNFSMENLLNVRKGKNHETFGRNKPKLPYMHENTCHFPFMQITNCPLQCMHHTKCPLHAPQHVSLIHYTMCTPCILLLFITCNLPFCQMYVGHVAMAGPIIISLKK</sequence>
<evidence type="ECO:0000313" key="2">
    <source>
        <dbReference type="EnsemblPlants" id="AET02873"/>
    </source>
</evidence>
<dbReference type="Proteomes" id="UP000002051">
    <property type="component" value="Chromosome 8"/>
</dbReference>
<proteinExistence type="predicted"/>
<dbReference type="HOGENOM" id="CLU_2200907_0_0_1"/>
<keyword evidence="3" id="KW-1185">Reference proteome</keyword>
<reference evidence="1 3" key="1">
    <citation type="journal article" date="2011" name="Nature">
        <title>The Medicago genome provides insight into the evolution of rhizobial symbioses.</title>
        <authorList>
            <person name="Young N.D."/>
            <person name="Debelle F."/>
            <person name="Oldroyd G.E."/>
            <person name="Geurts R."/>
            <person name="Cannon S.B."/>
            <person name="Udvardi M.K."/>
            <person name="Benedito V.A."/>
            <person name="Mayer K.F."/>
            <person name="Gouzy J."/>
            <person name="Schoof H."/>
            <person name="Van de Peer Y."/>
            <person name="Proost S."/>
            <person name="Cook D.R."/>
            <person name="Meyers B.C."/>
            <person name="Spannagl M."/>
            <person name="Cheung F."/>
            <person name="De Mita S."/>
            <person name="Krishnakumar V."/>
            <person name="Gundlach H."/>
            <person name="Zhou S."/>
            <person name="Mudge J."/>
            <person name="Bharti A.K."/>
            <person name="Murray J.D."/>
            <person name="Naoumkina M.A."/>
            <person name="Rosen B."/>
            <person name="Silverstein K.A."/>
            <person name="Tang H."/>
            <person name="Rombauts S."/>
            <person name="Zhao P.X."/>
            <person name="Zhou P."/>
            <person name="Barbe V."/>
            <person name="Bardou P."/>
            <person name="Bechner M."/>
            <person name="Bellec A."/>
            <person name="Berger A."/>
            <person name="Berges H."/>
            <person name="Bidwell S."/>
            <person name="Bisseling T."/>
            <person name="Choisne N."/>
            <person name="Couloux A."/>
            <person name="Denny R."/>
            <person name="Deshpande S."/>
            <person name="Dai X."/>
            <person name="Doyle J.J."/>
            <person name="Dudez A.M."/>
            <person name="Farmer A.D."/>
            <person name="Fouteau S."/>
            <person name="Franken C."/>
            <person name="Gibelin C."/>
            <person name="Gish J."/>
            <person name="Goldstein S."/>
            <person name="Gonzalez A.J."/>
            <person name="Green P.J."/>
            <person name="Hallab A."/>
            <person name="Hartog M."/>
            <person name="Hua A."/>
            <person name="Humphray S.J."/>
            <person name="Jeong D.H."/>
            <person name="Jing Y."/>
            <person name="Jocker A."/>
            <person name="Kenton S.M."/>
            <person name="Kim D.J."/>
            <person name="Klee K."/>
            <person name="Lai H."/>
            <person name="Lang C."/>
            <person name="Lin S."/>
            <person name="Macmil S.L."/>
            <person name="Magdelenat G."/>
            <person name="Matthews L."/>
            <person name="McCorrison J."/>
            <person name="Monaghan E.L."/>
            <person name="Mun J.H."/>
            <person name="Najar F.Z."/>
            <person name="Nicholson C."/>
            <person name="Noirot C."/>
            <person name="O'Bleness M."/>
            <person name="Paule C.R."/>
            <person name="Poulain J."/>
            <person name="Prion F."/>
            <person name="Qin B."/>
            <person name="Qu C."/>
            <person name="Retzel E.F."/>
            <person name="Riddle C."/>
            <person name="Sallet E."/>
            <person name="Samain S."/>
            <person name="Samson N."/>
            <person name="Sanders I."/>
            <person name="Saurat O."/>
            <person name="Scarpelli C."/>
            <person name="Schiex T."/>
            <person name="Segurens B."/>
            <person name="Severin A.J."/>
            <person name="Sherrier D.J."/>
            <person name="Shi R."/>
            <person name="Sims S."/>
            <person name="Singer S.R."/>
            <person name="Sinharoy S."/>
            <person name="Sterck L."/>
            <person name="Viollet A."/>
            <person name="Wang B.B."/>
            <person name="Wang K."/>
            <person name="Wang M."/>
            <person name="Wang X."/>
            <person name="Warfsmann J."/>
            <person name="Weissenbach J."/>
            <person name="White D.D."/>
            <person name="White J.D."/>
            <person name="Wiley G.B."/>
            <person name="Wincker P."/>
            <person name="Xing Y."/>
            <person name="Yang L."/>
            <person name="Yao Z."/>
            <person name="Ying F."/>
            <person name="Zhai J."/>
            <person name="Zhou L."/>
            <person name="Zuber A."/>
            <person name="Denarie J."/>
            <person name="Dixon R.A."/>
            <person name="May G.D."/>
            <person name="Schwartz D.C."/>
            <person name="Rogers J."/>
            <person name="Quetier F."/>
            <person name="Town C.D."/>
            <person name="Roe B.A."/>
        </authorList>
    </citation>
    <scope>NUCLEOTIDE SEQUENCE [LARGE SCALE GENOMIC DNA]</scope>
    <source>
        <strain evidence="1">A17</strain>
        <strain evidence="2 3">cv. Jemalong A17</strain>
    </source>
</reference>
<name>G7LB08_MEDTR</name>